<feature type="coiled-coil region" evidence="4">
    <location>
        <begin position="232"/>
        <end position="266"/>
    </location>
</feature>
<feature type="transmembrane region" description="Helical" evidence="5">
    <location>
        <begin position="67"/>
        <end position="87"/>
    </location>
</feature>
<evidence type="ECO:0000256" key="3">
    <source>
        <dbReference type="ARBA" id="ARBA00022777"/>
    </source>
</evidence>
<accession>A0A926DU36</accession>
<organism evidence="7 8">
    <name type="scientific">Bianquea renquensis</name>
    <dbReference type="NCBI Taxonomy" id="2763661"/>
    <lineage>
        <taxon>Bacteria</taxon>
        <taxon>Bacillati</taxon>
        <taxon>Bacillota</taxon>
        <taxon>Clostridia</taxon>
        <taxon>Eubacteriales</taxon>
        <taxon>Bianqueaceae</taxon>
        <taxon>Bianquea</taxon>
    </lineage>
</organism>
<sequence>MLPSYRIAEVAIYSVLNLLPFMLLALYPFRRQLRFSMAVTLALAILLVATHISIGLLSALHPGQFQGLLSLTSTAIYAIFYFVAVKVSFGKKLFTLLMLSNVVNMAVIGAKYLEGLVFGREMALQAYRWTFSLCLVIVIFLVAVPLSLYFHKYYSDGINKDAGAPSWNYLWLIPATFYLLWYYLNYQNGSAALENALKLSTVLFTLLTNLGAFLVYHTVVRLINELEKSSKLAAQNHQLEIQSLQYENLNRQIAATRQARHDLRHHIAVMDGYLTSGEYGKLHEYLQGYRQSLPNDDAVLFCKHEATNILLLYYAQQSKEKQVDFSASVSLPEQLGVPDNVLSVLLGNLLENALEACASVEKNPKISVKAKAQLDALFIQVENTYGKEPVKDREGRYLSSKHKGVGVGLESVRNIAMQYDGMLEIKPEKGCFRVSVLLNVP</sequence>
<dbReference type="AlphaFoldDB" id="A0A926DU36"/>
<feature type="transmembrane region" description="Helical" evidence="5">
    <location>
        <begin position="35"/>
        <end position="60"/>
    </location>
</feature>
<proteinExistence type="predicted"/>
<reference evidence="7" key="1">
    <citation type="submission" date="2020-08" db="EMBL/GenBank/DDBJ databases">
        <title>Genome public.</title>
        <authorList>
            <person name="Liu C."/>
            <person name="Sun Q."/>
        </authorList>
    </citation>
    <scope>NUCLEOTIDE SEQUENCE</scope>
    <source>
        <strain evidence="7">NSJ-32</strain>
    </source>
</reference>
<dbReference type="InterPro" id="IPR036890">
    <property type="entry name" value="HATPase_C_sf"/>
</dbReference>
<evidence type="ECO:0000313" key="8">
    <source>
        <dbReference type="Proteomes" id="UP000657006"/>
    </source>
</evidence>
<feature type="transmembrane region" description="Helical" evidence="5">
    <location>
        <begin position="166"/>
        <end position="184"/>
    </location>
</feature>
<dbReference type="PANTHER" id="PTHR40448:SF1">
    <property type="entry name" value="TWO-COMPONENT SENSOR HISTIDINE KINASE"/>
    <property type="match status" value="1"/>
</dbReference>
<keyword evidence="8" id="KW-1185">Reference proteome</keyword>
<dbReference type="Pfam" id="PF14501">
    <property type="entry name" value="HATPase_c_5"/>
    <property type="match status" value="1"/>
</dbReference>
<dbReference type="RefSeq" id="WP_177719635.1">
    <property type="nucleotide sequence ID" value="NZ_JACRSQ010000014.1"/>
</dbReference>
<dbReference type="SUPFAM" id="SSF55874">
    <property type="entry name" value="ATPase domain of HSP90 chaperone/DNA topoisomerase II/histidine kinase"/>
    <property type="match status" value="1"/>
</dbReference>
<feature type="transmembrane region" description="Helical" evidence="5">
    <location>
        <begin position="196"/>
        <end position="216"/>
    </location>
</feature>
<dbReference type="PANTHER" id="PTHR40448">
    <property type="entry name" value="TWO-COMPONENT SENSOR HISTIDINE KINASE"/>
    <property type="match status" value="1"/>
</dbReference>
<dbReference type="EMBL" id="JACRSQ010000014">
    <property type="protein sequence ID" value="MBC8543973.1"/>
    <property type="molecule type" value="Genomic_DNA"/>
</dbReference>
<feature type="transmembrane region" description="Helical" evidence="5">
    <location>
        <begin position="93"/>
        <end position="114"/>
    </location>
</feature>
<gene>
    <name evidence="7" type="ORF">H8730_10490</name>
</gene>
<evidence type="ECO:0000313" key="7">
    <source>
        <dbReference type="EMBL" id="MBC8543973.1"/>
    </source>
</evidence>
<dbReference type="GO" id="GO:0000155">
    <property type="term" value="F:phosphorelay sensor kinase activity"/>
    <property type="evidence" value="ECO:0007669"/>
    <property type="project" value="InterPro"/>
</dbReference>
<dbReference type="Proteomes" id="UP000657006">
    <property type="component" value="Unassembled WGS sequence"/>
</dbReference>
<keyword evidence="5" id="KW-0812">Transmembrane</keyword>
<dbReference type="Gene3D" id="3.30.565.10">
    <property type="entry name" value="Histidine kinase-like ATPase, C-terminal domain"/>
    <property type="match status" value="1"/>
</dbReference>
<comment type="caution">
    <text evidence="7">The sequence shown here is derived from an EMBL/GenBank/DDBJ whole genome shotgun (WGS) entry which is preliminary data.</text>
</comment>
<dbReference type="InterPro" id="IPR032834">
    <property type="entry name" value="NatK-like_C"/>
</dbReference>
<evidence type="ECO:0000256" key="1">
    <source>
        <dbReference type="ARBA" id="ARBA00022553"/>
    </source>
</evidence>
<feature type="transmembrane region" description="Helical" evidence="5">
    <location>
        <begin position="126"/>
        <end position="146"/>
    </location>
</feature>
<protein>
    <submittedName>
        <fullName evidence="7">GHKL domain-containing protein</fullName>
    </submittedName>
</protein>
<evidence type="ECO:0000256" key="5">
    <source>
        <dbReference type="SAM" id="Phobius"/>
    </source>
</evidence>
<evidence type="ECO:0000259" key="6">
    <source>
        <dbReference type="Pfam" id="PF14501"/>
    </source>
</evidence>
<keyword evidence="2" id="KW-0808">Transferase</keyword>
<keyword evidence="5" id="KW-0472">Membrane</keyword>
<name>A0A926DU36_9FIRM</name>
<keyword evidence="3" id="KW-0418">Kinase</keyword>
<dbReference type="GO" id="GO:0042802">
    <property type="term" value="F:identical protein binding"/>
    <property type="evidence" value="ECO:0007669"/>
    <property type="project" value="TreeGrafter"/>
</dbReference>
<dbReference type="InterPro" id="IPR016120">
    <property type="entry name" value="Sig_transdc_His_kin_SpoOB"/>
</dbReference>
<keyword evidence="4" id="KW-0175">Coiled coil</keyword>
<evidence type="ECO:0000256" key="2">
    <source>
        <dbReference type="ARBA" id="ARBA00022679"/>
    </source>
</evidence>
<dbReference type="SUPFAM" id="SSF55890">
    <property type="entry name" value="Sporulation response regulatory protein Spo0B"/>
    <property type="match status" value="1"/>
</dbReference>
<feature type="domain" description="Sensor histidine kinase NatK-like C-terminal" evidence="6">
    <location>
        <begin position="342"/>
        <end position="438"/>
    </location>
</feature>
<dbReference type="CDD" id="cd16935">
    <property type="entry name" value="HATPase_AgrC-ComD-like"/>
    <property type="match status" value="1"/>
</dbReference>
<evidence type="ECO:0000256" key="4">
    <source>
        <dbReference type="SAM" id="Coils"/>
    </source>
</evidence>
<feature type="transmembrane region" description="Helical" evidence="5">
    <location>
        <begin position="7"/>
        <end position="29"/>
    </location>
</feature>
<keyword evidence="1" id="KW-0597">Phosphoprotein</keyword>
<keyword evidence="5" id="KW-1133">Transmembrane helix</keyword>